<sequence>MICRIIDHEVAIYTNSAMVLKAFGEVLENLFSSIFVTISGHQNSAILPPMVTLMLLFGSSTYLFFLFFEIS</sequence>
<dbReference type="EMBL" id="KK198760">
    <property type="protein sequence ID" value="KCW57511.1"/>
    <property type="molecule type" value="Genomic_DNA"/>
</dbReference>
<evidence type="ECO:0000313" key="2">
    <source>
        <dbReference type="EMBL" id="KCW57511.1"/>
    </source>
</evidence>
<gene>
    <name evidence="2" type="ORF">EUGRSUZ_H00284</name>
</gene>
<evidence type="ECO:0000256" key="1">
    <source>
        <dbReference type="SAM" id="Phobius"/>
    </source>
</evidence>
<dbReference type="AlphaFoldDB" id="A0A059AV38"/>
<keyword evidence="1" id="KW-0472">Membrane</keyword>
<feature type="transmembrane region" description="Helical" evidence="1">
    <location>
        <begin position="46"/>
        <end position="68"/>
    </location>
</feature>
<accession>A0A059AV38</accession>
<name>A0A059AV38_EUCGR</name>
<reference evidence="2" key="1">
    <citation type="submission" date="2013-07" db="EMBL/GenBank/DDBJ databases">
        <title>The genome of Eucalyptus grandis.</title>
        <authorList>
            <person name="Schmutz J."/>
            <person name="Hayes R."/>
            <person name="Myburg A."/>
            <person name="Tuskan G."/>
            <person name="Grattapaglia D."/>
            <person name="Rokhsar D.S."/>
        </authorList>
    </citation>
    <scope>NUCLEOTIDE SEQUENCE</scope>
    <source>
        <tissue evidence="2">Leaf extractions</tissue>
    </source>
</reference>
<dbReference type="InParanoid" id="A0A059AV38"/>
<proteinExistence type="predicted"/>
<keyword evidence="1" id="KW-0812">Transmembrane</keyword>
<keyword evidence="1" id="KW-1133">Transmembrane helix</keyword>
<protein>
    <submittedName>
        <fullName evidence="2">Uncharacterized protein</fullName>
    </submittedName>
</protein>
<organism evidence="2">
    <name type="scientific">Eucalyptus grandis</name>
    <name type="common">Flooded gum</name>
    <dbReference type="NCBI Taxonomy" id="71139"/>
    <lineage>
        <taxon>Eukaryota</taxon>
        <taxon>Viridiplantae</taxon>
        <taxon>Streptophyta</taxon>
        <taxon>Embryophyta</taxon>
        <taxon>Tracheophyta</taxon>
        <taxon>Spermatophyta</taxon>
        <taxon>Magnoliopsida</taxon>
        <taxon>eudicotyledons</taxon>
        <taxon>Gunneridae</taxon>
        <taxon>Pentapetalae</taxon>
        <taxon>rosids</taxon>
        <taxon>malvids</taxon>
        <taxon>Myrtales</taxon>
        <taxon>Myrtaceae</taxon>
        <taxon>Myrtoideae</taxon>
        <taxon>Eucalypteae</taxon>
        <taxon>Eucalyptus</taxon>
    </lineage>
</organism>
<dbReference type="Gramene" id="KCW57511">
    <property type="protein sequence ID" value="KCW57511"/>
    <property type="gene ID" value="EUGRSUZ_H00284"/>
</dbReference>